<dbReference type="SUPFAM" id="SSF48452">
    <property type="entry name" value="TPR-like"/>
    <property type="match status" value="1"/>
</dbReference>
<reference evidence="3" key="1">
    <citation type="submission" date="2016-10" db="EMBL/GenBank/DDBJ databases">
        <authorList>
            <person name="Varghese N."/>
            <person name="Submissions S."/>
        </authorList>
    </citation>
    <scope>NUCLEOTIDE SEQUENCE [LARGE SCALE GENOMIC DNA]</scope>
    <source>
        <strain evidence="3">CGMCC 1.10218</strain>
    </source>
</reference>
<accession>A0A1H7AYV6</accession>
<dbReference type="EMBL" id="FNZA01000013">
    <property type="protein sequence ID" value="SEJ66245.1"/>
    <property type="molecule type" value="Genomic_DNA"/>
</dbReference>
<dbReference type="AlphaFoldDB" id="A0A1H7AYV6"/>
<evidence type="ECO:0000256" key="1">
    <source>
        <dbReference type="SAM" id="MobiDB-lite"/>
    </source>
</evidence>
<dbReference type="OrthoDB" id="58636at2"/>
<gene>
    <name evidence="2" type="ORF">SAMN04488058_11357</name>
</gene>
<organism evidence="2 3">
    <name type="scientific">Deinococcus reticulitermitis</name>
    <dbReference type="NCBI Taxonomy" id="856736"/>
    <lineage>
        <taxon>Bacteria</taxon>
        <taxon>Thermotogati</taxon>
        <taxon>Deinococcota</taxon>
        <taxon>Deinococci</taxon>
        <taxon>Deinococcales</taxon>
        <taxon>Deinococcaceae</taxon>
        <taxon>Deinococcus</taxon>
    </lineage>
</organism>
<dbReference type="Gene3D" id="1.25.40.10">
    <property type="entry name" value="Tetratricopeptide repeat domain"/>
    <property type="match status" value="1"/>
</dbReference>
<name>A0A1H7AYV6_9DEIO</name>
<keyword evidence="3" id="KW-1185">Reference proteome</keyword>
<dbReference type="STRING" id="856736.SAMN04488058_11357"/>
<dbReference type="InterPro" id="IPR011990">
    <property type="entry name" value="TPR-like_helical_dom_sf"/>
</dbReference>
<dbReference type="Proteomes" id="UP000199223">
    <property type="component" value="Unassembled WGS sequence"/>
</dbReference>
<feature type="region of interest" description="Disordered" evidence="1">
    <location>
        <begin position="1"/>
        <end position="31"/>
    </location>
</feature>
<sequence>MKRKTLRQHRQLNRPNHTRPQRTGPRRGRGRARAALLALTLGLVPGGAGDAAAAPSAAATASFPAFGTPAFNTLVQDSREATGAANLPDFGTWWAAAYARTPAARLPGHPELSWAGAVRLRRGELAAARDPARRARLERDTAAWLHRAVKAVIPKFSLDRGFEFAHAVRLGERQCLLQSVLIAGMLREMGAEAGTAMVWKNERGQESNLGHVVTVLRLTGSGDVLVDASDPTPFMRHGGLLRMGGGYRFVEPRYDAQSRITGYAAGGGALTPAQVQPLDPAYVRSQFDYYRGERVPGGFIGPSTPAGLTASARYLERALQRQPGNPLAAYVLGHVYRKQARLADARRQYERAYRLYRAAGHVPERVAEALAWAKGEQANGKAGKP</sequence>
<proteinExistence type="predicted"/>
<evidence type="ECO:0000313" key="3">
    <source>
        <dbReference type="Proteomes" id="UP000199223"/>
    </source>
</evidence>
<dbReference type="RefSeq" id="WP_092265076.1">
    <property type="nucleotide sequence ID" value="NZ_FNZA01000013.1"/>
</dbReference>
<protein>
    <submittedName>
        <fullName evidence="2">Uncharacterized protein</fullName>
    </submittedName>
</protein>
<evidence type="ECO:0000313" key="2">
    <source>
        <dbReference type="EMBL" id="SEJ66245.1"/>
    </source>
</evidence>